<dbReference type="RefSeq" id="WP_168221980.1">
    <property type="nucleotide sequence ID" value="NZ_CP042997.1"/>
</dbReference>
<evidence type="ECO:0000313" key="2">
    <source>
        <dbReference type="EMBL" id="QEH36014.1"/>
    </source>
</evidence>
<dbReference type="Proteomes" id="UP000324233">
    <property type="component" value="Chromosome"/>
</dbReference>
<organism evidence="2 3">
    <name type="scientific">Aquisphaera giovannonii</name>
    <dbReference type="NCBI Taxonomy" id="406548"/>
    <lineage>
        <taxon>Bacteria</taxon>
        <taxon>Pseudomonadati</taxon>
        <taxon>Planctomycetota</taxon>
        <taxon>Planctomycetia</taxon>
        <taxon>Isosphaerales</taxon>
        <taxon>Isosphaeraceae</taxon>
        <taxon>Aquisphaera</taxon>
    </lineage>
</organism>
<feature type="region of interest" description="Disordered" evidence="1">
    <location>
        <begin position="1"/>
        <end position="55"/>
    </location>
</feature>
<dbReference type="AlphaFoldDB" id="A0A5B9W6Z1"/>
<reference evidence="2 3" key="1">
    <citation type="submission" date="2019-08" db="EMBL/GenBank/DDBJ databases">
        <title>Deep-cultivation of Planctomycetes and their phenomic and genomic characterization uncovers novel biology.</title>
        <authorList>
            <person name="Wiegand S."/>
            <person name="Jogler M."/>
            <person name="Boedeker C."/>
            <person name="Pinto D."/>
            <person name="Vollmers J."/>
            <person name="Rivas-Marin E."/>
            <person name="Kohn T."/>
            <person name="Peeters S.H."/>
            <person name="Heuer A."/>
            <person name="Rast P."/>
            <person name="Oberbeckmann S."/>
            <person name="Bunk B."/>
            <person name="Jeske O."/>
            <person name="Meyerdierks A."/>
            <person name="Storesund J.E."/>
            <person name="Kallscheuer N."/>
            <person name="Luecker S."/>
            <person name="Lage O.M."/>
            <person name="Pohl T."/>
            <person name="Merkel B.J."/>
            <person name="Hornburger P."/>
            <person name="Mueller R.-W."/>
            <person name="Bruemmer F."/>
            <person name="Labrenz M."/>
            <person name="Spormann A.M."/>
            <person name="Op den Camp H."/>
            <person name="Overmann J."/>
            <person name="Amann R."/>
            <person name="Jetten M.S.M."/>
            <person name="Mascher T."/>
            <person name="Medema M.H."/>
            <person name="Devos D.P."/>
            <person name="Kaster A.-K."/>
            <person name="Ovreas L."/>
            <person name="Rohde M."/>
            <person name="Galperin M.Y."/>
            <person name="Jogler C."/>
        </authorList>
    </citation>
    <scope>NUCLEOTIDE SEQUENCE [LARGE SCALE GENOMIC DNA]</scope>
    <source>
        <strain evidence="2 3">OJF2</strain>
    </source>
</reference>
<gene>
    <name evidence="2" type="ORF">OJF2_45720</name>
</gene>
<dbReference type="EMBL" id="CP042997">
    <property type="protein sequence ID" value="QEH36014.1"/>
    <property type="molecule type" value="Genomic_DNA"/>
</dbReference>
<keyword evidence="3" id="KW-1185">Reference proteome</keyword>
<accession>A0A5B9W6Z1</accession>
<feature type="compositionally biased region" description="Pro residues" evidence="1">
    <location>
        <begin position="42"/>
        <end position="55"/>
    </location>
</feature>
<protein>
    <submittedName>
        <fullName evidence="2">Uncharacterized protein</fullName>
    </submittedName>
</protein>
<evidence type="ECO:0000256" key="1">
    <source>
        <dbReference type="SAM" id="MobiDB-lite"/>
    </source>
</evidence>
<dbReference type="KEGG" id="agv:OJF2_45720"/>
<sequence>MSTNKPVQEQPDKKKKEDETVHLSADDLRKISGGAGVATGPAPAPPKAPLPPTTH</sequence>
<proteinExistence type="predicted"/>
<feature type="compositionally biased region" description="Basic and acidic residues" evidence="1">
    <location>
        <begin position="10"/>
        <end position="30"/>
    </location>
</feature>
<evidence type="ECO:0000313" key="3">
    <source>
        <dbReference type="Proteomes" id="UP000324233"/>
    </source>
</evidence>
<name>A0A5B9W6Z1_9BACT</name>